<evidence type="ECO:0000259" key="20">
    <source>
        <dbReference type="PROSITE" id="PS50110"/>
    </source>
</evidence>
<dbReference type="InterPro" id="IPR008207">
    <property type="entry name" value="Sig_transdc_His_kin_Hpt_dom"/>
</dbReference>
<proteinExistence type="predicted"/>
<evidence type="ECO:0000259" key="21">
    <source>
        <dbReference type="PROSITE" id="PS50112"/>
    </source>
</evidence>
<feature type="modified residue" description="4-aspartylphosphate" evidence="16">
    <location>
        <position position="715"/>
    </location>
</feature>
<dbReference type="InterPro" id="IPR000014">
    <property type="entry name" value="PAS"/>
</dbReference>
<dbReference type="CDD" id="cd00082">
    <property type="entry name" value="HisKA"/>
    <property type="match status" value="1"/>
</dbReference>
<comment type="subcellular location">
    <subcellularLocation>
        <location evidence="2">Cell membrane</location>
        <topology evidence="2">Multi-pass membrane protein</topology>
    </subcellularLocation>
</comment>
<dbReference type="GO" id="GO:0005524">
    <property type="term" value="F:ATP binding"/>
    <property type="evidence" value="ECO:0007669"/>
    <property type="project" value="UniProtKB-KW"/>
</dbReference>
<keyword evidence="7 18" id="KW-0812">Transmembrane</keyword>
<dbReference type="InterPro" id="IPR001789">
    <property type="entry name" value="Sig_transdc_resp-reg_receiver"/>
</dbReference>
<dbReference type="PROSITE" id="PS50894">
    <property type="entry name" value="HPT"/>
    <property type="match status" value="1"/>
</dbReference>
<feature type="coiled-coil region" evidence="17">
    <location>
        <begin position="366"/>
        <end position="404"/>
    </location>
</feature>
<dbReference type="Proteomes" id="UP000777784">
    <property type="component" value="Unassembled WGS sequence"/>
</dbReference>
<dbReference type="Pfam" id="PF00072">
    <property type="entry name" value="Response_reg"/>
    <property type="match status" value="2"/>
</dbReference>
<feature type="domain" description="HPt" evidence="23">
    <location>
        <begin position="966"/>
        <end position="1062"/>
    </location>
</feature>
<evidence type="ECO:0000256" key="8">
    <source>
        <dbReference type="ARBA" id="ARBA00022741"/>
    </source>
</evidence>
<dbReference type="Pfam" id="PF14827">
    <property type="entry name" value="dCache_3"/>
    <property type="match status" value="1"/>
</dbReference>
<accession>A0A948RYD0</accession>
<feature type="domain" description="Response regulatory" evidence="20">
    <location>
        <begin position="661"/>
        <end position="782"/>
    </location>
</feature>
<feature type="domain" description="Histidine kinase" evidence="19">
    <location>
        <begin position="421"/>
        <end position="642"/>
    </location>
</feature>
<dbReference type="EMBL" id="JAHJDP010000118">
    <property type="protein sequence ID" value="MBU2693290.1"/>
    <property type="molecule type" value="Genomic_DNA"/>
</dbReference>
<dbReference type="InterPro" id="IPR035965">
    <property type="entry name" value="PAS-like_dom_sf"/>
</dbReference>
<dbReference type="Gene3D" id="1.20.120.160">
    <property type="entry name" value="HPT domain"/>
    <property type="match status" value="1"/>
</dbReference>
<feature type="domain" description="PAS" evidence="21">
    <location>
        <begin position="258"/>
        <end position="328"/>
    </location>
</feature>
<gene>
    <name evidence="24" type="ORF">KJ970_20420</name>
</gene>
<dbReference type="InterPro" id="IPR029151">
    <property type="entry name" value="Sensor-like_sf"/>
</dbReference>
<dbReference type="SUPFAM" id="SSF55785">
    <property type="entry name" value="PYP-like sensor domain (PAS domain)"/>
    <property type="match status" value="1"/>
</dbReference>
<dbReference type="FunFam" id="1.10.287.130:FF:000002">
    <property type="entry name" value="Two-component osmosensing histidine kinase"/>
    <property type="match status" value="1"/>
</dbReference>
<dbReference type="InterPro" id="IPR004358">
    <property type="entry name" value="Sig_transdc_His_kin-like_C"/>
</dbReference>
<evidence type="ECO:0000256" key="12">
    <source>
        <dbReference type="ARBA" id="ARBA00023012"/>
    </source>
</evidence>
<comment type="catalytic activity">
    <reaction evidence="1">
        <text>ATP + protein L-histidine = ADP + protein N-phospho-L-histidine.</text>
        <dbReference type="EC" id="2.7.13.3"/>
    </reaction>
</comment>
<comment type="caution">
    <text evidence="24">The sequence shown here is derived from an EMBL/GenBank/DDBJ whole genome shotgun (WGS) entry which is preliminary data.</text>
</comment>
<evidence type="ECO:0000313" key="24">
    <source>
        <dbReference type="EMBL" id="MBU2693290.1"/>
    </source>
</evidence>
<dbReference type="SMART" id="SM00388">
    <property type="entry name" value="HisKA"/>
    <property type="match status" value="1"/>
</dbReference>
<dbReference type="PROSITE" id="PS50113">
    <property type="entry name" value="PAC"/>
    <property type="match status" value="1"/>
</dbReference>
<feature type="domain" description="Response regulatory" evidence="20">
    <location>
        <begin position="810"/>
        <end position="929"/>
    </location>
</feature>
<dbReference type="NCBIfam" id="TIGR00229">
    <property type="entry name" value="sensory_box"/>
    <property type="match status" value="1"/>
</dbReference>
<dbReference type="SUPFAM" id="SSF52172">
    <property type="entry name" value="CheY-like"/>
    <property type="match status" value="2"/>
</dbReference>
<dbReference type="SMART" id="SM00387">
    <property type="entry name" value="HATPase_c"/>
    <property type="match status" value="1"/>
</dbReference>
<organism evidence="24 25">
    <name type="scientific">Eiseniibacteriota bacterium</name>
    <dbReference type="NCBI Taxonomy" id="2212470"/>
    <lineage>
        <taxon>Bacteria</taxon>
        <taxon>Candidatus Eiseniibacteriota</taxon>
    </lineage>
</organism>
<dbReference type="PANTHER" id="PTHR45339:SF5">
    <property type="entry name" value="HISTIDINE KINASE"/>
    <property type="match status" value="1"/>
</dbReference>
<dbReference type="Gene3D" id="1.10.287.130">
    <property type="match status" value="1"/>
</dbReference>
<dbReference type="SUPFAM" id="SSF55874">
    <property type="entry name" value="ATPase domain of HSP90 chaperone/DNA topoisomerase II/histidine kinase"/>
    <property type="match status" value="1"/>
</dbReference>
<evidence type="ECO:0000256" key="3">
    <source>
        <dbReference type="ARBA" id="ARBA00012438"/>
    </source>
</evidence>
<evidence type="ECO:0000259" key="23">
    <source>
        <dbReference type="PROSITE" id="PS50894"/>
    </source>
</evidence>
<dbReference type="CDD" id="cd00088">
    <property type="entry name" value="HPT"/>
    <property type="match status" value="1"/>
</dbReference>
<dbReference type="InterPro" id="IPR003661">
    <property type="entry name" value="HisK_dim/P_dom"/>
</dbReference>
<evidence type="ECO:0000256" key="5">
    <source>
        <dbReference type="ARBA" id="ARBA00022553"/>
    </source>
</evidence>
<dbReference type="SUPFAM" id="SSF47384">
    <property type="entry name" value="Homodimeric domain of signal transducing histidine kinase"/>
    <property type="match status" value="1"/>
</dbReference>
<dbReference type="SUPFAM" id="SSF103190">
    <property type="entry name" value="Sensory domain-like"/>
    <property type="match status" value="1"/>
</dbReference>
<evidence type="ECO:0000313" key="25">
    <source>
        <dbReference type="Proteomes" id="UP000777784"/>
    </source>
</evidence>
<dbReference type="PROSITE" id="PS50109">
    <property type="entry name" value="HIS_KIN"/>
    <property type="match status" value="1"/>
</dbReference>
<dbReference type="SUPFAM" id="SSF47226">
    <property type="entry name" value="Histidine-containing phosphotransfer domain, HPT domain"/>
    <property type="match status" value="1"/>
</dbReference>
<feature type="domain" description="PAC" evidence="22">
    <location>
        <begin position="330"/>
        <end position="382"/>
    </location>
</feature>
<dbReference type="Pfam" id="PF00512">
    <property type="entry name" value="HisKA"/>
    <property type="match status" value="1"/>
</dbReference>
<keyword evidence="4" id="KW-1003">Cell membrane</keyword>
<dbReference type="InterPro" id="IPR005467">
    <property type="entry name" value="His_kinase_dom"/>
</dbReference>
<dbReference type="Pfam" id="PF08448">
    <property type="entry name" value="PAS_4"/>
    <property type="match status" value="1"/>
</dbReference>
<dbReference type="InterPro" id="IPR036097">
    <property type="entry name" value="HisK_dim/P_sf"/>
</dbReference>
<dbReference type="InterPro" id="IPR036641">
    <property type="entry name" value="HPT_dom_sf"/>
</dbReference>
<dbReference type="PANTHER" id="PTHR45339">
    <property type="entry name" value="HYBRID SIGNAL TRANSDUCTION HISTIDINE KINASE J"/>
    <property type="match status" value="1"/>
</dbReference>
<dbReference type="SMART" id="SM00448">
    <property type="entry name" value="REC"/>
    <property type="match status" value="2"/>
</dbReference>
<dbReference type="Gene3D" id="3.30.565.10">
    <property type="entry name" value="Histidine kinase-like ATPase, C-terminal domain"/>
    <property type="match status" value="1"/>
</dbReference>
<evidence type="ECO:0000256" key="7">
    <source>
        <dbReference type="ARBA" id="ARBA00022692"/>
    </source>
</evidence>
<comment type="subunit">
    <text evidence="13">At low DSF concentrations, interacts with RpfF.</text>
</comment>
<evidence type="ECO:0000256" key="11">
    <source>
        <dbReference type="ARBA" id="ARBA00022989"/>
    </source>
</evidence>
<reference evidence="24" key="1">
    <citation type="submission" date="2021-05" db="EMBL/GenBank/DDBJ databases">
        <title>Energy efficiency and biological interactions define the core microbiome of deep oligotrophic groundwater.</title>
        <authorList>
            <person name="Mehrshad M."/>
            <person name="Lopez-Fernandez M."/>
            <person name="Bell E."/>
            <person name="Bernier-Latmani R."/>
            <person name="Bertilsson S."/>
            <person name="Dopson M."/>
        </authorList>
    </citation>
    <scope>NUCLEOTIDE SEQUENCE</scope>
    <source>
        <strain evidence="24">Modern_marine.mb.64</strain>
    </source>
</reference>
<dbReference type="InterPro" id="IPR003594">
    <property type="entry name" value="HATPase_dom"/>
</dbReference>
<dbReference type="PROSITE" id="PS50112">
    <property type="entry name" value="PAS"/>
    <property type="match status" value="1"/>
</dbReference>
<evidence type="ECO:0000256" key="2">
    <source>
        <dbReference type="ARBA" id="ARBA00004651"/>
    </source>
</evidence>
<name>A0A948RYD0_UNCEI</name>
<keyword evidence="18" id="KW-0472">Membrane</keyword>
<keyword evidence="11 18" id="KW-1133">Transmembrane helix</keyword>
<protein>
    <recommendedName>
        <fullName evidence="14">Sensory/regulatory protein RpfC</fullName>
        <ecNumber evidence="3">2.7.13.3</ecNumber>
    </recommendedName>
</protein>
<dbReference type="CDD" id="cd17546">
    <property type="entry name" value="REC_hyHK_CKI1_RcsC-like"/>
    <property type="match status" value="1"/>
</dbReference>
<dbReference type="SMART" id="SM00091">
    <property type="entry name" value="PAS"/>
    <property type="match status" value="1"/>
</dbReference>
<keyword evidence="6" id="KW-0808">Transferase</keyword>
<keyword evidence="12" id="KW-0902">Two-component regulatory system</keyword>
<dbReference type="AlphaFoldDB" id="A0A948RYD0"/>
<feature type="transmembrane region" description="Helical" evidence="18">
    <location>
        <begin position="197"/>
        <end position="218"/>
    </location>
</feature>
<dbReference type="InterPro" id="IPR011006">
    <property type="entry name" value="CheY-like_superfamily"/>
</dbReference>
<keyword evidence="5 16" id="KW-0597">Phosphoprotein</keyword>
<evidence type="ECO:0000256" key="10">
    <source>
        <dbReference type="ARBA" id="ARBA00022840"/>
    </source>
</evidence>
<dbReference type="Gene3D" id="3.30.450.20">
    <property type="entry name" value="PAS domain"/>
    <property type="match status" value="1"/>
</dbReference>
<dbReference type="Gene3D" id="3.40.50.2300">
    <property type="match status" value="2"/>
</dbReference>
<dbReference type="FunFam" id="3.30.565.10:FF:000010">
    <property type="entry name" value="Sensor histidine kinase RcsC"/>
    <property type="match status" value="1"/>
</dbReference>
<evidence type="ECO:0000256" key="9">
    <source>
        <dbReference type="ARBA" id="ARBA00022777"/>
    </source>
</evidence>
<dbReference type="Pfam" id="PF02518">
    <property type="entry name" value="HATPase_c"/>
    <property type="match status" value="1"/>
</dbReference>
<dbReference type="Pfam" id="PF01627">
    <property type="entry name" value="Hpt"/>
    <property type="match status" value="1"/>
</dbReference>
<evidence type="ECO:0000256" key="6">
    <source>
        <dbReference type="ARBA" id="ARBA00022679"/>
    </source>
</evidence>
<keyword evidence="17" id="KW-0175">Coiled coil</keyword>
<dbReference type="PROSITE" id="PS50110">
    <property type="entry name" value="RESPONSE_REGULATORY"/>
    <property type="match status" value="2"/>
</dbReference>
<evidence type="ECO:0000256" key="17">
    <source>
        <dbReference type="SAM" id="Coils"/>
    </source>
</evidence>
<sequence length="1068" mass="118312">MTHLYFIEPDQTCFLRVHNPDSFGDSIQQRVLATASQTHREFHGVELGKFGTLTLRVVHPWIVNGELVGYLELGKEMEHLIPQVARTLEAEICLVVYKDRLDQEKWEEGKALLNLSGEWNHFSSFVVTENTARDVLVQQACGQLDDPQRPGNKPIRIKDGSKHYTARVIPLIDVSGQRIGVAMAFYDIDATAGFRQLLFLITGIFLLGGGIVICLSYGRTKSISRNLVAKQREIEKEIEERKTIQTDLEVAFAELRKQNSLLDIVFEASPDYIAMKNRAGVYISANAAFCRLLGKKKDEVIGRSDQELHADENIEKFSRNDDKVLNEGKACSEDVLIKTAKGERWFSITKVWVLGSMGGDNGLICSMRDITERKIAEEELKEAKREAEETNELLEESIGRANEMATRAEIANMAKSEFLANMSHEIRTPLNGVIGMASLLQETDLTNEQRDYADIVQSSGHALLSIINDILDFSKIEAGKLELEMLEFDLRNMVEGVNDLLAVRAQQSGLEFAYFIDVNVPSLLIGDPGRIRQVLLNLGGNAVKFTSDGEISLKATLDKEDESCAVIKFEISDTGIGIPEERIGVLFEAFTQVDASTTRKYGGTGLGLAISKQLVGLMNGEIGVATREGKGSTFWFTACLKKQADDAVHREEPYAKLSGERILVVDGNATNRGYLSVVLQSWDCRNDEASDAATALQKLNDAQEQGDPFRIVIIDTQTTGMSGEVFGRKTQEAGIQNNTALVMLTSMGIRGDAAKCEKVGYSAYITKPIKQGQLYDCLAVALGRKRNRGPGSGDRILTRHKVVDELRRVHVLLAEDNAVNQKVAGAILRKLGCTFDLAENGAQAVKMLGRNRYDLVLMDCQMPEMDGYDATRAMRRELAPGGKEKVPIVAMTANAMQGDREKCLKAGMNDYIAKPIDPQKLAGIIEKWASRVEEVMPSEKVTMEEGQVVKEPIFDRDELLDRVMGDEDIVQMIAEEYFIDCPIQIAELYKALSDGDLELIQRRAHTIKGAAASMSAKGMREAACEIEAIANSGNLEAIKPAIERIETELESLRMELIRLGIIKNIKAA</sequence>
<dbReference type="InterPro" id="IPR013656">
    <property type="entry name" value="PAS_4"/>
</dbReference>
<keyword evidence="9" id="KW-0418">Kinase</keyword>
<dbReference type="CDD" id="cd00130">
    <property type="entry name" value="PAS"/>
    <property type="match status" value="1"/>
</dbReference>
<dbReference type="GO" id="GO:0005886">
    <property type="term" value="C:plasma membrane"/>
    <property type="evidence" value="ECO:0007669"/>
    <property type="project" value="UniProtKB-SubCell"/>
</dbReference>
<feature type="modified residue" description="4-aspartylphosphate" evidence="16">
    <location>
        <position position="859"/>
    </location>
</feature>
<dbReference type="EC" id="2.7.13.3" evidence="3"/>
<dbReference type="InterPro" id="IPR000700">
    <property type="entry name" value="PAS-assoc_C"/>
</dbReference>
<evidence type="ECO:0000256" key="4">
    <source>
        <dbReference type="ARBA" id="ARBA00022475"/>
    </source>
</evidence>
<keyword evidence="8" id="KW-0547">Nucleotide-binding</keyword>
<evidence type="ECO:0000256" key="15">
    <source>
        <dbReference type="PROSITE-ProRule" id="PRU00110"/>
    </source>
</evidence>
<dbReference type="GO" id="GO:0000155">
    <property type="term" value="F:phosphorelay sensor kinase activity"/>
    <property type="evidence" value="ECO:0007669"/>
    <property type="project" value="InterPro"/>
</dbReference>
<keyword evidence="10" id="KW-0067">ATP-binding</keyword>
<dbReference type="InterPro" id="IPR029150">
    <property type="entry name" value="dCache_3"/>
</dbReference>
<evidence type="ECO:0000256" key="13">
    <source>
        <dbReference type="ARBA" id="ARBA00064003"/>
    </source>
</evidence>
<dbReference type="PRINTS" id="PR00344">
    <property type="entry name" value="BCTRLSENSOR"/>
</dbReference>
<evidence type="ECO:0000256" key="18">
    <source>
        <dbReference type="SAM" id="Phobius"/>
    </source>
</evidence>
<evidence type="ECO:0000256" key="14">
    <source>
        <dbReference type="ARBA" id="ARBA00068150"/>
    </source>
</evidence>
<evidence type="ECO:0000259" key="22">
    <source>
        <dbReference type="PROSITE" id="PS50113"/>
    </source>
</evidence>
<evidence type="ECO:0000259" key="19">
    <source>
        <dbReference type="PROSITE" id="PS50109"/>
    </source>
</evidence>
<dbReference type="InterPro" id="IPR036890">
    <property type="entry name" value="HATPase_C_sf"/>
</dbReference>
<dbReference type="CDD" id="cd16922">
    <property type="entry name" value="HATPase_EvgS-ArcB-TorS-like"/>
    <property type="match status" value="1"/>
</dbReference>
<evidence type="ECO:0000256" key="1">
    <source>
        <dbReference type="ARBA" id="ARBA00000085"/>
    </source>
</evidence>
<evidence type="ECO:0000256" key="16">
    <source>
        <dbReference type="PROSITE-ProRule" id="PRU00169"/>
    </source>
</evidence>
<feature type="modified residue" description="Phosphohistidine" evidence="15">
    <location>
        <position position="1005"/>
    </location>
</feature>